<sequence>MTQDLNVIIVGGGRVGFQTTDILADRGHDITVVERDPEVCDAIADEYVATIIQGDATDPAILEQADVERADVIAGLTASTGVNLAVCLEAKEMNGDDLRTIARVERLGGEEYTRFVDGVVFPERAGARMAANEIIGGDVVSISDVTETLDIMQVRVAEGAPAANKRLSNVNFPTGAIVISDDDGERIAGPETTLDPGKRYVVAVEPDVAEEVMNLLRG</sequence>
<keyword evidence="10" id="KW-1185">Reference proteome</keyword>
<keyword evidence="2" id="KW-0813">Transport</keyword>
<dbReference type="AlphaFoldDB" id="A0A1H8TGL7"/>
<dbReference type="InterPro" id="IPR006036">
    <property type="entry name" value="K_uptake_TrkA"/>
</dbReference>
<dbReference type="SUPFAM" id="SSF51735">
    <property type="entry name" value="NAD(P)-binding Rossmann-fold domains"/>
    <property type="match status" value="1"/>
</dbReference>
<dbReference type="Gene3D" id="3.40.50.720">
    <property type="entry name" value="NAD(P)-binding Rossmann-like Domain"/>
    <property type="match status" value="1"/>
</dbReference>
<dbReference type="Pfam" id="PF02254">
    <property type="entry name" value="TrkA_N"/>
    <property type="match status" value="1"/>
</dbReference>
<dbReference type="PROSITE" id="PS51201">
    <property type="entry name" value="RCK_N"/>
    <property type="match status" value="1"/>
</dbReference>
<accession>A0A1H8TGL7</accession>
<feature type="domain" description="RCK C-terminal" evidence="8">
    <location>
        <begin position="137"/>
        <end position="218"/>
    </location>
</feature>
<name>A0A1H8TGL7_9EURY</name>
<evidence type="ECO:0000256" key="2">
    <source>
        <dbReference type="ARBA" id="ARBA00022448"/>
    </source>
</evidence>
<evidence type="ECO:0000313" key="10">
    <source>
        <dbReference type="Proteomes" id="UP000198775"/>
    </source>
</evidence>
<keyword evidence="5" id="KW-0520">NAD</keyword>
<dbReference type="PANTHER" id="PTHR43833">
    <property type="entry name" value="POTASSIUM CHANNEL PROTEIN 2-RELATED-RELATED"/>
    <property type="match status" value="1"/>
</dbReference>
<dbReference type="InterPro" id="IPR036721">
    <property type="entry name" value="RCK_C_sf"/>
</dbReference>
<feature type="domain" description="RCK N-terminal" evidence="7">
    <location>
        <begin position="4"/>
        <end position="120"/>
    </location>
</feature>
<dbReference type="EMBL" id="FOCX01000022">
    <property type="protein sequence ID" value="SEO89663.1"/>
    <property type="molecule type" value="Genomic_DNA"/>
</dbReference>
<dbReference type="InterPro" id="IPR006037">
    <property type="entry name" value="RCK_C"/>
</dbReference>
<dbReference type="Proteomes" id="UP000198775">
    <property type="component" value="Unassembled WGS sequence"/>
</dbReference>
<dbReference type="Gene3D" id="3.30.70.1450">
    <property type="entry name" value="Regulator of K+ conductance, C-terminal domain"/>
    <property type="match status" value="1"/>
</dbReference>
<evidence type="ECO:0000256" key="5">
    <source>
        <dbReference type="ARBA" id="ARBA00023027"/>
    </source>
</evidence>
<keyword evidence="4" id="KW-0630">Potassium</keyword>
<reference evidence="10" key="1">
    <citation type="submission" date="2016-10" db="EMBL/GenBank/DDBJ databases">
        <authorList>
            <person name="Varghese N."/>
            <person name="Submissions S."/>
        </authorList>
    </citation>
    <scope>NUCLEOTIDE SEQUENCE [LARGE SCALE GENOMIC DNA]</scope>
    <source>
        <strain evidence="10">IBRC-M 10043</strain>
    </source>
</reference>
<comment type="function">
    <text evidence="1">Part of a potassium transport system.</text>
</comment>
<evidence type="ECO:0000256" key="4">
    <source>
        <dbReference type="ARBA" id="ARBA00022958"/>
    </source>
</evidence>
<dbReference type="Pfam" id="PF02080">
    <property type="entry name" value="TrkA_C"/>
    <property type="match status" value="1"/>
</dbReference>
<dbReference type="GO" id="GO:0015079">
    <property type="term" value="F:potassium ion transmembrane transporter activity"/>
    <property type="evidence" value="ECO:0007669"/>
    <property type="project" value="InterPro"/>
</dbReference>
<dbReference type="InterPro" id="IPR003148">
    <property type="entry name" value="RCK_N"/>
</dbReference>
<dbReference type="OrthoDB" id="169192at2157"/>
<evidence type="ECO:0000313" key="9">
    <source>
        <dbReference type="EMBL" id="SEO89663.1"/>
    </source>
</evidence>
<dbReference type="PANTHER" id="PTHR43833:SF5">
    <property type="entry name" value="TRK SYSTEM POTASSIUM UPTAKE PROTEIN TRKA"/>
    <property type="match status" value="1"/>
</dbReference>
<dbReference type="InterPro" id="IPR050721">
    <property type="entry name" value="Trk_Ktr_HKT_K-transport"/>
</dbReference>
<proteinExistence type="predicted"/>
<evidence type="ECO:0000259" key="7">
    <source>
        <dbReference type="PROSITE" id="PS51201"/>
    </source>
</evidence>
<evidence type="ECO:0000259" key="8">
    <source>
        <dbReference type="PROSITE" id="PS51202"/>
    </source>
</evidence>
<dbReference type="RefSeq" id="WP_092662890.1">
    <property type="nucleotide sequence ID" value="NZ_FOCX01000022.1"/>
</dbReference>
<dbReference type="InterPro" id="IPR036291">
    <property type="entry name" value="NAD(P)-bd_dom_sf"/>
</dbReference>
<gene>
    <name evidence="9" type="ORF">SAMN05216388_102240</name>
</gene>
<organism evidence="9 10">
    <name type="scientific">Halorientalis persicus</name>
    <dbReference type="NCBI Taxonomy" id="1367881"/>
    <lineage>
        <taxon>Archaea</taxon>
        <taxon>Methanobacteriati</taxon>
        <taxon>Methanobacteriota</taxon>
        <taxon>Stenosarchaea group</taxon>
        <taxon>Halobacteria</taxon>
        <taxon>Halobacteriales</taxon>
        <taxon>Haloarculaceae</taxon>
        <taxon>Halorientalis</taxon>
    </lineage>
</organism>
<evidence type="ECO:0000256" key="1">
    <source>
        <dbReference type="ARBA" id="ARBA00003660"/>
    </source>
</evidence>
<dbReference type="SUPFAM" id="SSF116726">
    <property type="entry name" value="TrkA C-terminal domain-like"/>
    <property type="match status" value="1"/>
</dbReference>
<evidence type="ECO:0000256" key="3">
    <source>
        <dbReference type="ARBA" id="ARBA00022538"/>
    </source>
</evidence>
<protein>
    <submittedName>
        <fullName evidence="9">Trk system potassium uptake protein TrkA</fullName>
    </submittedName>
</protein>
<keyword evidence="3" id="KW-0633">Potassium transport</keyword>
<dbReference type="PROSITE" id="PS51202">
    <property type="entry name" value="RCK_C"/>
    <property type="match status" value="1"/>
</dbReference>
<keyword evidence="6" id="KW-0406">Ion transport</keyword>
<evidence type="ECO:0000256" key="6">
    <source>
        <dbReference type="ARBA" id="ARBA00023065"/>
    </source>
</evidence>
<dbReference type="PRINTS" id="PR00335">
    <property type="entry name" value="KUPTAKETRKA"/>
</dbReference>
<dbReference type="GO" id="GO:0005886">
    <property type="term" value="C:plasma membrane"/>
    <property type="evidence" value="ECO:0007669"/>
    <property type="project" value="InterPro"/>
</dbReference>